<feature type="compositionally biased region" description="Low complexity" evidence="1">
    <location>
        <begin position="420"/>
        <end position="433"/>
    </location>
</feature>
<feature type="compositionally biased region" description="Polar residues" evidence="1">
    <location>
        <begin position="303"/>
        <end position="312"/>
    </location>
</feature>
<feature type="region of interest" description="Disordered" evidence="1">
    <location>
        <begin position="411"/>
        <end position="436"/>
    </location>
</feature>
<dbReference type="AlphaFoldDB" id="A8Q1Q9"/>
<reference evidence="2 3" key="1">
    <citation type="journal article" date="2007" name="Proc. Natl. Acad. Sci. U.S.A.">
        <title>Dandruff-associated Malassezia genomes reveal convergent and divergent virulence traits shared with plant and human fungal pathogens.</title>
        <authorList>
            <person name="Xu J."/>
            <person name="Saunders C.W."/>
            <person name="Hu P."/>
            <person name="Grant R.A."/>
            <person name="Boekhout T."/>
            <person name="Kuramae E.E."/>
            <person name="Kronstad J.W."/>
            <person name="Deangelis Y.M."/>
            <person name="Reeder N.L."/>
            <person name="Johnstone K.R."/>
            <person name="Leland M."/>
            <person name="Fieno A.M."/>
            <person name="Begley W.M."/>
            <person name="Sun Y."/>
            <person name="Lacey M.P."/>
            <person name="Chaudhary T."/>
            <person name="Keough T."/>
            <person name="Chu L."/>
            <person name="Sears R."/>
            <person name="Yuan B."/>
            <person name="Dawson T.L.Jr."/>
        </authorList>
    </citation>
    <scope>NUCLEOTIDE SEQUENCE [LARGE SCALE GENOMIC DNA]</scope>
    <source>
        <strain evidence="3">ATCC MYA-4612 / CBS 7966</strain>
    </source>
</reference>
<dbReference type="GeneID" id="5855133"/>
<dbReference type="OrthoDB" id="3354040at2759"/>
<evidence type="ECO:0000313" key="2">
    <source>
        <dbReference type="EMBL" id="EDP43612.1"/>
    </source>
</evidence>
<comment type="caution">
    <text evidence="2">The sequence shown here is derived from an EMBL/GenBank/DDBJ whole genome shotgun (WGS) entry which is preliminary data.</text>
</comment>
<feature type="compositionally biased region" description="Low complexity" evidence="1">
    <location>
        <begin position="355"/>
        <end position="376"/>
    </location>
</feature>
<sequence>MPPPTMRRESHATVTTGYSAVSFVPTEYVQTAVSTYEDHVVIDMLIPPMRYLPPTLTVSQLTSQIQDDLVRELEKLGLGLGSRIASVAHPRSQYAEAEQFIRDASGHLIDPALLPQNHTEFQRARLGIRSLRGEPLLTYFPSPAPANSKVVNGVPTTCPCVCCRSGCSGADPRTRKLAVIPEALAKDVHGRTIVNVSPESAAPSWDKTLPSTSKPLSSTLLGEPFTEAKKPAVSKAPLSSSKQPASLSTSRSTSKPQPQLKPQAKSQSQSHLLSRPQPQPQRRPTLTKIKPAKSLNDLRRADNTSWTPSLISTDLDPTPPVPAVPTDYLGSSVSSRDLKVPSTHKHSRVILRPGAPSRNAAASAATPAPETSGSSTDSQLRAQKGMSVFAPLQMSDELRAALTLTDLGPPYISPDLNRRTPPLSSPSSLGSTPRVRDTWRQDLSLSPPDTNIDAAITPIAARYSRSMSNLRQKAHRDQEIPPIPSIPHDLALHPSPDLHHSQGSVYPGTGARMRIISGQVPYHRREGGGVFPIA</sequence>
<dbReference type="KEGG" id="mgl:MGL_1825"/>
<evidence type="ECO:0000256" key="1">
    <source>
        <dbReference type="SAM" id="MobiDB-lite"/>
    </source>
</evidence>
<protein>
    <submittedName>
        <fullName evidence="2">Uncharacterized protein</fullName>
    </submittedName>
</protein>
<feature type="region of interest" description="Disordered" evidence="1">
    <location>
        <begin position="333"/>
        <end position="380"/>
    </location>
</feature>
<keyword evidence="3" id="KW-1185">Reference proteome</keyword>
<dbReference type="OMA" id="CVCCRSG"/>
<dbReference type="EMBL" id="AAYY01000006">
    <property type="protein sequence ID" value="EDP43612.1"/>
    <property type="molecule type" value="Genomic_DNA"/>
</dbReference>
<proteinExistence type="predicted"/>
<accession>A8Q1Q9</accession>
<gene>
    <name evidence="2" type="ORF">MGL_1825</name>
</gene>
<organism evidence="2 3">
    <name type="scientific">Malassezia globosa (strain ATCC MYA-4612 / CBS 7966)</name>
    <name type="common">Dandruff-associated fungus</name>
    <dbReference type="NCBI Taxonomy" id="425265"/>
    <lineage>
        <taxon>Eukaryota</taxon>
        <taxon>Fungi</taxon>
        <taxon>Dikarya</taxon>
        <taxon>Basidiomycota</taxon>
        <taxon>Ustilaginomycotina</taxon>
        <taxon>Malasseziomycetes</taxon>
        <taxon>Malasseziales</taxon>
        <taxon>Malasseziaceae</taxon>
        <taxon>Malassezia</taxon>
    </lineage>
</organism>
<name>A8Q1Q9_MALGO</name>
<evidence type="ECO:0000313" key="3">
    <source>
        <dbReference type="Proteomes" id="UP000008837"/>
    </source>
</evidence>
<feature type="compositionally biased region" description="Low complexity" evidence="1">
    <location>
        <begin position="207"/>
        <end position="221"/>
    </location>
</feature>
<feature type="compositionally biased region" description="Polar residues" evidence="1">
    <location>
        <begin position="237"/>
        <end position="257"/>
    </location>
</feature>
<dbReference type="InParanoid" id="A8Q1Q9"/>
<dbReference type="RefSeq" id="XP_001730826.1">
    <property type="nucleotide sequence ID" value="XM_001730774.1"/>
</dbReference>
<dbReference type="VEuPathDB" id="FungiDB:MGL_1825"/>
<dbReference type="Proteomes" id="UP000008837">
    <property type="component" value="Unassembled WGS sequence"/>
</dbReference>
<feature type="compositionally biased region" description="Low complexity" evidence="1">
    <location>
        <begin position="266"/>
        <end position="284"/>
    </location>
</feature>
<feature type="region of interest" description="Disordered" evidence="1">
    <location>
        <begin position="199"/>
        <end position="321"/>
    </location>
</feature>
<dbReference type="STRING" id="425265.A8Q1Q9"/>